<dbReference type="Pfam" id="PF12704">
    <property type="entry name" value="MacB_PCD"/>
    <property type="match status" value="1"/>
</dbReference>
<dbReference type="RefSeq" id="WP_169684360.1">
    <property type="nucleotide sequence ID" value="NZ_JABBNU010000011.1"/>
</dbReference>
<dbReference type="PANTHER" id="PTHR30572">
    <property type="entry name" value="MEMBRANE COMPONENT OF TRANSPORTER-RELATED"/>
    <property type="match status" value="1"/>
</dbReference>
<gene>
    <name evidence="9" type="ORF">HH304_17020</name>
</gene>
<dbReference type="InterPro" id="IPR050250">
    <property type="entry name" value="Macrolide_Exporter_MacB"/>
</dbReference>
<evidence type="ECO:0000256" key="3">
    <source>
        <dbReference type="ARBA" id="ARBA00022692"/>
    </source>
</evidence>
<evidence type="ECO:0000313" key="9">
    <source>
        <dbReference type="EMBL" id="NMM50113.1"/>
    </source>
</evidence>
<dbReference type="Pfam" id="PF02687">
    <property type="entry name" value="FtsX"/>
    <property type="match status" value="2"/>
</dbReference>
<comment type="subcellular location">
    <subcellularLocation>
        <location evidence="1">Cell membrane</location>
        <topology evidence="1">Multi-pass membrane protein</topology>
    </subcellularLocation>
</comment>
<reference evidence="9 10" key="1">
    <citation type="submission" date="2020-04" db="EMBL/GenBank/DDBJ databases">
        <title>Flammeovirgaceae bacterium KN852 isolated from deep sea.</title>
        <authorList>
            <person name="Zhang D.-C."/>
        </authorList>
    </citation>
    <scope>NUCLEOTIDE SEQUENCE [LARGE SCALE GENOMIC DNA]</scope>
    <source>
        <strain evidence="9 10">KN852</strain>
    </source>
</reference>
<comment type="caution">
    <text evidence="9">The sequence shown here is derived from an EMBL/GenBank/DDBJ whole genome shotgun (WGS) entry which is preliminary data.</text>
</comment>
<sequence length="814" mass="90957">MWINYLKIAFRNLLAKKQYTIINLVGLSAGLGVAILILFFIVQEHNYDKFNKNYDRIAKVMLHEVIDNNEDYGTSTPPVLMPTIKEEFPQVIASSRFINTMNMTRIAGGKSINQLTHLVSTDFFKIFDFEFIVGNPESALSSYSNIILTETTAKKYFGNTNIIGRPIEMQIGPEYEEYVVSAVVKDPDSNSSIQFEALLHDEQFKQVFGKDGLEGWFNVFGETFILLEEGTVMSEFEALLPKMIKKALGKDYEEGTYWLTLLPLADIHINGTDPSGMSVTTDPKLLKILGGIAILVLIIACINFTTMAIGRSITRAKEVGVRKTMGARYKQLFIQFMVEALLITVFSAIIGIIIAQLILPIFNDLFDKNVELAFEAKYIALLIVLVLIIAFAAGVYPAVFLSSLKPVTVLKSHLTLSFGKQNLRKGLLAFQFFVSIFLITCTLIMYMQIDKIRNFDLGFNKDQIIEINVIPTPSSDLGPLVVNGFNKTVPFVNELKQKAFVENCGVTLATYGNNVWWQAGFPLEDGSLFKFRMNIVSPGYAETLGLEFVEGRNFIDNASDSSGIIINQKMAELLNLNDPINSQLPSTDNFDPHQIIGVVKNFHHAALYEEIEPLILAVDPELVFSGLTHLNIPGGMNPVVLVKVNSDNFRSHIAQIESDFNKLYPGEPFSFKFLDETIQRQYEEDEKLSKMVTAGALISIIIAAMGLYALVSLAINSRTKEIGIRKVMGAGAMSLSGMFNSEFLKVTIIGILIALPVSLFFMQSWLSSFIYHEVNWVWIMALAAFIGIVFTMIIVTINTLKAVWLNPVDTLKDE</sequence>
<feature type="transmembrane region" description="Helical" evidence="6">
    <location>
        <begin position="776"/>
        <end position="797"/>
    </location>
</feature>
<evidence type="ECO:0000313" key="10">
    <source>
        <dbReference type="Proteomes" id="UP000559010"/>
    </source>
</evidence>
<accession>A0A848IZZ7</accession>
<feature type="transmembrane region" description="Helical" evidence="6">
    <location>
        <begin position="378"/>
        <end position="401"/>
    </location>
</feature>
<evidence type="ECO:0000256" key="6">
    <source>
        <dbReference type="SAM" id="Phobius"/>
    </source>
</evidence>
<proteinExistence type="predicted"/>
<name>A0A848IZZ7_9BACT</name>
<dbReference type="PANTHER" id="PTHR30572:SF18">
    <property type="entry name" value="ABC-TYPE MACROLIDE FAMILY EXPORT SYSTEM PERMEASE COMPONENT 2"/>
    <property type="match status" value="1"/>
</dbReference>
<organism evidence="9 10">
    <name type="scientific">Marinigracilibium pacificum</name>
    <dbReference type="NCBI Taxonomy" id="2729599"/>
    <lineage>
        <taxon>Bacteria</taxon>
        <taxon>Pseudomonadati</taxon>
        <taxon>Bacteroidota</taxon>
        <taxon>Cytophagia</taxon>
        <taxon>Cytophagales</taxon>
        <taxon>Flammeovirgaceae</taxon>
        <taxon>Marinigracilibium</taxon>
    </lineage>
</organism>
<keyword evidence="4 6" id="KW-1133">Transmembrane helix</keyword>
<keyword evidence="5 6" id="KW-0472">Membrane</keyword>
<dbReference type="AlphaFoldDB" id="A0A848IZZ7"/>
<dbReference type="InterPro" id="IPR025857">
    <property type="entry name" value="MacB_PCD"/>
</dbReference>
<evidence type="ECO:0000256" key="2">
    <source>
        <dbReference type="ARBA" id="ARBA00022475"/>
    </source>
</evidence>
<dbReference type="GO" id="GO:0022857">
    <property type="term" value="F:transmembrane transporter activity"/>
    <property type="evidence" value="ECO:0007669"/>
    <property type="project" value="TreeGrafter"/>
</dbReference>
<feature type="domain" description="ABC3 transporter permease C-terminal" evidence="7">
    <location>
        <begin position="292"/>
        <end position="405"/>
    </location>
</feature>
<feature type="transmembrane region" description="Helical" evidence="6">
    <location>
        <begin position="288"/>
        <end position="311"/>
    </location>
</feature>
<dbReference type="InterPro" id="IPR003838">
    <property type="entry name" value="ABC3_permease_C"/>
</dbReference>
<feature type="transmembrane region" description="Helical" evidence="6">
    <location>
        <begin position="427"/>
        <end position="447"/>
    </location>
</feature>
<evidence type="ECO:0000259" key="7">
    <source>
        <dbReference type="Pfam" id="PF02687"/>
    </source>
</evidence>
<feature type="transmembrane region" description="Helical" evidence="6">
    <location>
        <begin position="691"/>
        <end position="715"/>
    </location>
</feature>
<feature type="transmembrane region" description="Helical" evidence="6">
    <location>
        <begin position="21"/>
        <end position="42"/>
    </location>
</feature>
<feature type="transmembrane region" description="Helical" evidence="6">
    <location>
        <begin position="743"/>
        <end position="764"/>
    </location>
</feature>
<evidence type="ECO:0000256" key="4">
    <source>
        <dbReference type="ARBA" id="ARBA00022989"/>
    </source>
</evidence>
<evidence type="ECO:0000256" key="5">
    <source>
        <dbReference type="ARBA" id="ARBA00023136"/>
    </source>
</evidence>
<dbReference type="GO" id="GO:0005886">
    <property type="term" value="C:plasma membrane"/>
    <property type="evidence" value="ECO:0007669"/>
    <property type="project" value="UniProtKB-SubCell"/>
</dbReference>
<evidence type="ECO:0000259" key="8">
    <source>
        <dbReference type="Pfam" id="PF12704"/>
    </source>
</evidence>
<keyword evidence="2" id="KW-1003">Cell membrane</keyword>
<evidence type="ECO:0000256" key="1">
    <source>
        <dbReference type="ARBA" id="ARBA00004651"/>
    </source>
</evidence>
<protein>
    <submittedName>
        <fullName evidence="9">FtsX-like permease family protein</fullName>
    </submittedName>
</protein>
<dbReference type="Proteomes" id="UP000559010">
    <property type="component" value="Unassembled WGS sequence"/>
</dbReference>
<keyword evidence="3 6" id="KW-0812">Transmembrane</keyword>
<feature type="domain" description="MacB-like periplasmic core" evidence="8">
    <location>
        <begin position="20"/>
        <end position="238"/>
    </location>
</feature>
<keyword evidence="10" id="KW-1185">Reference proteome</keyword>
<feature type="domain" description="ABC3 transporter permease C-terminal" evidence="7">
    <location>
        <begin position="696"/>
        <end position="807"/>
    </location>
</feature>
<feature type="transmembrane region" description="Helical" evidence="6">
    <location>
        <begin position="332"/>
        <end position="358"/>
    </location>
</feature>
<dbReference type="EMBL" id="JABBNU010000011">
    <property type="protein sequence ID" value="NMM50113.1"/>
    <property type="molecule type" value="Genomic_DNA"/>
</dbReference>